<sequence length="369" mass="39386">MPADLSAAEALALRMTSLLLHPHPGSQPGAVAEVVEWFGAMQAQDLASGLWSLGARLPGRGMADVQAALERREALRTWPMRGTVHLVPPADARWMLELTGVRSLAGAATRRAQLGLTEVDADRALDVLGAALAGGGRLTRAQCLATLREAGLGTDGQRGYHLLWYASVRGVTCVAPNIGAEQTFALLDEWAASPRRLERDESLAVLAHRYVRGHGPVTDREFAGWTGLTLTDARRGLAAAGAALSTVRVDGESMYVDAALADAPRAPVDEMLVLPGFDEYLLGYRDRTLMLDPAYQAAVVPGNNGIFQATVVHAGRVVGVWKRRIGRSAVTVTIQPLAPLAAAGRARVEQALGRYADFVGLPPRFEWPA</sequence>
<dbReference type="InterPro" id="IPR009351">
    <property type="entry name" value="AlkZ-like"/>
</dbReference>
<evidence type="ECO:0000313" key="2">
    <source>
        <dbReference type="Proteomes" id="UP000601027"/>
    </source>
</evidence>
<organism evidence="1 2">
    <name type="scientific">Micromonospora parastrephiae</name>
    <dbReference type="NCBI Taxonomy" id="2806101"/>
    <lineage>
        <taxon>Bacteria</taxon>
        <taxon>Bacillati</taxon>
        <taxon>Actinomycetota</taxon>
        <taxon>Actinomycetes</taxon>
        <taxon>Micromonosporales</taxon>
        <taxon>Micromonosporaceae</taxon>
        <taxon>Micromonospora</taxon>
    </lineage>
</organism>
<dbReference type="Pfam" id="PF06224">
    <property type="entry name" value="AlkZ-like"/>
    <property type="match status" value="1"/>
</dbReference>
<dbReference type="EMBL" id="JAEVHM010000073">
    <property type="protein sequence ID" value="MBM0233296.1"/>
    <property type="molecule type" value="Genomic_DNA"/>
</dbReference>
<dbReference type="PANTHER" id="PTHR38479">
    <property type="entry name" value="LMO0824 PROTEIN"/>
    <property type="match status" value="1"/>
</dbReference>
<dbReference type="RefSeq" id="WP_203176184.1">
    <property type="nucleotide sequence ID" value="NZ_JAEVHM010000073.1"/>
</dbReference>
<protein>
    <submittedName>
        <fullName evidence="1">AlkZ family DNA glycosylase</fullName>
    </submittedName>
</protein>
<comment type="caution">
    <text evidence="1">The sequence shown here is derived from an EMBL/GenBank/DDBJ whole genome shotgun (WGS) entry which is preliminary data.</text>
</comment>
<gene>
    <name evidence="1" type="ORF">JNW91_16400</name>
</gene>
<proteinExistence type="predicted"/>
<keyword evidence="2" id="KW-1185">Reference proteome</keyword>
<name>A0ABS1XVJ6_9ACTN</name>
<dbReference type="PANTHER" id="PTHR38479:SF2">
    <property type="entry name" value="WINGED HELIX DNA-BINDING DOMAIN-CONTAINING PROTEIN"/>
    <property type="match status" value="1"/>
</dbReference>
<reference evidence="1 2" key="1">
    <citation type="submission" date="2021-01" db="EMBL/GenBank/DDBJ databases">
        <title>Draft genome sequence of Micromonospora sp. strain STR1_7.</title>
        <authorList>
            <person name="Karlyshev A."/>
            <person name="Jawad R."/>
        </authorList>
    </citation>
    <scope>NUCLEOTIDE SEQUENCE [LARGE SCALE GENOMIC DNA]</scope>
    <source>
        <strain evidence="1 2">STR1-7</strain>
    </source>
</reference>
<accession>A0ABS1XVJ6</accession>
<evidence type="ECO:0000313" key="1">
    <source>
        <dbReference type="EMBL" id="MBM0233296.1"/>
    </source>
</evidence>
<dbReference type="Proteomes" id="UP000601027">
    <property type="component" value="Unassembled WGS sequence"/>
</dbReference>